<comment type="catalytic activity">
    <reaction evidence="9">
        <text>GTP + H2O = GDP + phosphate + H(+)</text>
        <dbReference type="Rhea" id="RHEA:19669"/>
        <dbReference type="ChEBI" id="CHEBI:15377"/>
        <dbReference type="ChEBI" id="CHEBI:15378"/>
        <dbReference type="ChEBI" id="CHEBI:37565"/>
        <dbReference type="ChEBI" id="CHEBI:43474"/>
        <dbReference type="ChEBI" id="CHEBI:58189"/>
    </reaction>
    <physiologicalReaction direction="left-to-right" evidence="9">
        <dbReference type="Rhea" id="RHEA:19670"/>
    </physiologicalReaction>
</comment>
<sequence>MMAKEVGKSLLIKCLVKHYTKHNIQEVQGPITIVSGKKRRVQFVECPNDINGMIDAAKFADLALLLIDGSYGFEMETFEFLNILQVHGFPKIMGVLTHLDQFKDVKKLKKTKQRLKHRFWTEIYDGAKLFYLSGLIHGKYVKREIHNLARFISVMKFHPLSWRTSHPYVLADRFEDVTPPERVRLDNKCDRNITLYGYLRGCNLKKGTKVHIAGVGDYNLAGATALADPLSSSFHTKYSIDEKLEKSFISLFSRNANISSEAQNDAKDNHESVDHSHNLEPNESGEESDAEDLDGSESTDEDEAAQKDALVNGESDGSDEEYGAAAKQKVDPQDRMKEQVEFHGGRLRRKAMFGNDIDDKDLKDSDEGSEGDDDVGDQSFSDSEFSEEDRNEVDMGNVSKWKESLMDRTISKQNNNLMQLVYGKSASTPINEKQGDSEDEESDDEFFKLKGEGNKKLREGFDVENVDADECSKFTNHSDLKNWKDEEIYERIRDRFVTGDWSKAAQRNMLSTANDEDDKDSAYGDFEDLETGEKHGNHKKEESGNVSMQKEDESEEQRKLKKLALHAKFDAQYPFLVKSVEISENIKLLI</sequence>
<evidence type="ECO:0000256" key="3">
    <source>
        <dbReference type="ARBA" id="ARBA00022553"/>
    </source>
</evidence>
<dbReference type="GO" id="GO:0005524">
    <property type="term" value="F:ATP binding"/>
    <property type="evidence" value="ECO:0007669"/>
    <property type="project" value="UniProtKB-KW"/>
</dbReference>
<gene>
    <name evidence="13" type="ORF">DKX38_026362</name>
</gene>
<evidence type="ECO:0000259" key="12">
    <source>
        <dbReference type="PROSITE" id="PS51714"/>
    </source>
</evidence>
<accession>A0A5N5JDA7</accession>
<dbReference type="GO" id="GO:0032040">
    <property type="term" value="C:small-subunit processome"/>
    <property type="evidence" value="ECO:0007669"/>
    <property type="project" value="UniProtKB-ARBA"/>
</dbReference>
<feature type="region of interest" description="Disordered" evidence="11">
    <location>
        <begin position="261"/>
        <end position="398"/>
    </location>
</feature>
<dbReference type="Proteomes" id="UP000326939">
    <property type="component" value="Chromosome 17"/>
</dbReference>
<dbReference type="SMART" id="SM00785">
    <property type="entry name" value="AARP2CN"/>
    <property type="match status" value="1"/>
</dbReference>
<feature type="domain" description="Bms1-type G" evidence="12">
    <location>
        <begin position="1"/>
        <end position="158"/>
    </location>
</feature>
<keyword evidence="7" id="KW-0342">GTP-binding</keyword>
<name>A0A5N5JDA7_9ROSI</name>
<keyword evidence="4" id="KW-0547">Nucleotide-binding</keyword>
<keyword evidence="6" id="KW-0067">ATP-binding</keyword>
<comment type="subcellular location">
    <subcellularLocation>
        <location evidence="1">Nucleus</location>
        <location evidence="1">Nucleolus</location>
    </subcellularLocation>
</comment>
<dbReference type="EMBL" id="VDCV01000017">
    <property type="protein sequence ID" value="KAB5515714.1"/>
    <property type="molecule type" value="Genomic_DNA"/>
</dbReference>
<feature type="compositionally biased region" description="Acidic residues" evidence="11">
    <location>
        <begin position="367"/>
        <end position="376"/>
    </location>
</feature>
<dbReference type="Pfam" id="PF08142">
    <property type="entry name" value="AARP2CN"/>
    <property type="match status" value="1"/>
</dbReference>
<keyword evidence="5" id="KW-0378">Hydrolase</keyword>
<feature type="compositionally biased region" description="Acidic residues" evidence="11">
    <location>
        <begin position="283"/>
        <end position="303"/>
    </location>
</feature>
<dbReference type="InterPro" id="IPR037875">
    <property type="entry name" value="Bms1_N"/>
</dbReference>
<dbReference type="InterPro" id="IPR039761">
    <property type="entry name" value="Bms1/Tsr1"/>
</dbReference>
<dbReference type="PANTHER" id="PTHR12858">
    <property type="entry name" value="RIBOSOME BIOGENESIS PROTEIN"/>
    <property type="match status" value="1"/>
</dbReference>
<evidence type="ECO:0000313" key="13">
    <source>
        <dbReference type="EMBL" id="KAB5515714.1"/>
    </source>
</evidence>
<feature type="region of interest" description="Disordered" evidence="11">
    <location>
        <begin position="423"/>
        <end position="445"/>
    </location>
</feature>
<evidence type="ECO:0000256" key="8">
    <source>
        <dbReference type="ARBA" id="ARBA00023242"/>
    </source>
</evidence>
<evidence type="ECO:0000256" key="6">
    <source>
        <dbReference type="ARBA" id="ARBA00022840"/>
    </source>
</evidence>
<dbReference type="GO" id="GO:0000479">
    <property type="term" value="P:endonucleolytic cleavage of tricistronic rRNA transcript (SSU-rRNA, 5.8S rRNA, LSU-rRNA)"/>
    <property type="evidence" value="ECO:0007669"/>
    <property type="project" value="TreeGrafter"/>
</dbReference>
<dbReference type="PANTHER" id="PTHR12858:SF2">
    <property type="entry name" value="RIBOSOME BIOGENESIS PROTEIN BMS1 HOMOLOG"/>
    <property type="match status" value="1"/>
</dbReference>
<evidence type="ECO:0000313" key="14">
    <source>
        <dbReference type="Proteomes" id="UP000326939"/>
    </source>
</evidence>
<feature type="region of interest" description="Disordered" evidence="11">
    <location>
        <begin position="510"/>
        <end position="559"/>
    </location>
</feature>
<evidence type="ECO:0000256" key="9">
    <source>
        <dbReference type="ARBA" id="ARBA00049117"/>
    </source>
</evidence>
<proteinExistence type="inferred from homology"/>
<protein>
    <recommendedName>
        <fullName evidence="12">Bms1-type G domain-containing protein</fullName>
    </recommendedName>
</protein>
<evidence type="ECO:0000256" key="5">
    <source>
        <dbReference type="ARBA" id="ARBA00022801"/>
    </source>
</evidence>
<dbReference type="AlphaFoldDB" id="A0A5N5JDA7"/>
<evidence type="ECO:0000256" key="2">
    <source>
        <dbReference type="ARBA" id="ARBA00022517"/>
    </source>
</evidence>
<dbReference type="CDD" id="cd01882">
    <property type="entry name" value="BMS1"/>
    <property type="match status" value="1"/>
</dbReference>
<dbReference type="GO" id="GO:0005525">
    <property type="term" value="F:GTP binding"/>
    <property type="evidence" value="ECO:0007669"/>
    <property type="project" value="UniProtKB-KW"/>
</dbReference>
<feature type="compositionally biased region" description="Basic and acidic residues" evidence="11">
    <location>
        <begin position="328"/>
        <end position="344"/>
    </location>
</feature>
<dbReference type="PROSITE" id="PS51714">
    <property type="entry name" value="G_BMS1"/>
    <property type="match status" value="1"/>
</dbReference>
<feature type="compositionally biased region" description="Basic and acidic residues" evidence="11">
    <location>
        <begin position="531"/>
        <end position="543"/>
    </location>
</feature>
<dbReference type="Gene3D" id="3.40.50.300">
    <property type="entry name" value="P-loop containing nucleotide triphosphate hydrolases"/>
    <property type="match status" value="1"/>
</dbReference>
<evidence type="ECO:0000256" key="7">
    <source>
        <dbReference type="ARBA" id="ARBA00023134"/>
    </source>
</evidence>
<dbReference type="InterPro" id="IPR030387">
    <property type="entry name" value="G_Bms1/Tsr1_dom"/>
</dbReference>
<dbReference type="GO" id="GO:0005654">
    <property type="term" value="C:nucleoplasm"/>
    <property type="evidence" value="ECO:0007669"/>
    <property type="project" value="UniProtKB-ARBA"/>
</dbReference>
<dbReference type="InterPro" id="IPR027417">
    <property type="entry name" value="P-loop_NTPase"/>
</dbReference>
<evidence type="ECO:0000256" key="10">
    <source>
        <dbReference type="ARBA" id="ARBA00061391"/>
    </source>
</evidence>
<dbReference type="GO" id="GO:0034511">
    <property type="term" value="F:U3 snoRNA binding"/>
    <property type="evidence" value="ECO:0007669"/>
    <property type="project" value="TreeGrafter"/>
</dbReference>
<dbReference type="InterPro" id="IPR012948">
    <property type="entry name" value="AARP2CN"/>
</dbReference>
<dbReference type="GO" id="GO:0000462">
    <property type="term" value="P:maturation of SSU-rRNA from tricistronic rRNA transcript (SSU-rRNA, 5.8S rRNA, LSU-rRNA)"/>
    <property type="evidence" value="ECO:0007669"/>
    <property type="project" value="TreeGrafter"/>
</dbReference>
<comment type="similarity">
    <text evidence="10">Belongs to the TRAFAC class translation factor GTPase superfamily. Bms1-like GTPase family. BMS1 subfamily.</text>
</comment>
<evidence type="ECO:0000256" key="4">
    <source>
        <dbReference type="ARBA" id="ARBA00022741"/>
    </source>
</evidence>
<keyword evidence="3" id="KW-0597">Phosphoprotein</keyword>
<keyword evidence="14" id="KW-1185">Reference proteome</keyword>
<reference evidence="14" key="1">
    <citation type="journal article" date="2019" name="Gigascience">
        <title>De novo genome assembly of the endangered Acer yangbiense, a plant species with extremely small populations endemic to Yunnan Province, China.</title>
        <authorList>
            <person name="Yang J."/>
            <person name="Wariss H.M."/>
            <person name="Tao L."/>
            <person name="Zhang R."/>
            <person name="Yun Q."/>
            <person name="Hollingsworth P."/>
            <person name="Dao Z."/>
            <person name="Luo G."/>
            <person name="Guo H."/>
            <person name="Ma Y."/>
            <person name="Sun W."/>
        </authorList>
    </citation>
    <scope>NUCLEOTIDE SEQUENCE [LARGE SCALE GENOMIC DNA]</scope>
    <source>
        <strain evidence="14">cv. br00</strain>
    </source>
</reference>
<dbReference type="FunFam" id="3.40.50.300:FF:000105">
    <property type="entry name" value="BMS1 ribosome biogenesis factor"/>
    <property type="match status" value="1"/>
</dbReference>
<dbReference type="GO" id="GO:0003924">
    <property type="term" value="F:GTPase activity"/>
    <property type="evidence" value="ECO:0007669"/>
    <property type="project" value="TreeGrafter"/>
</dbReference>
<keyword evidence="2" id="KW-0690">Ribosome biogenesis</keyword>
<keyword evidence="8" id="KW-0539">Nucleus</keyword>
<evidence type="ECO:0000256" key="11">
    <source>
        <dbReference type="SAM" id="MobiDB-lite"/>
    </source>
</evidence>
<evidence type="ECO:0000256" key="1">
    <source>
        <dbReference type="ARBA" id="ARBA00004604"/>
    </source>
</evidence>
<feature type="compositionally biased region" description="Basic and acidic residues" evidence="11">
    <location>
        <begin position="264"/>
        <end position="280"/>
    </location>
</feature>
<dbReference type="GO" id="GO:0030686">
    <property type="term" value="C:90S preribosome"/>
    <property type="evidence" value="ECO:0007669"/>
    <property type="project" value="TreeGrafter"/>
</dbReference>
<feature type="compositionally biased region" description="Acidic residues" evidence="11">
    <location>
        <begin position="514"/>
        <end position="530"/>
    </location>
</feature>
<comment type="caution">
    <text evidence="13">The sequence shown here is derived from an EMBL/GenBank/DDBJ whole genome shotgun (WGS) entry which is preliminary data.</text>
</comment>
<dbReference type="SUPFAM" id="SSF52540">
    <property type="entry name" value="P-loop containing nucleoside triphosphate hydrolases"/>
    <property type="match status" value="1"/>
</dbReference>
<organism evidence="13 14">
    <name type="scientific">Salix brachista</name>
    <dbReference type="NCBI Taxonomy" id="2182728"/>
    <lineage>
        <taxon>Eukaryota</taxon>
        <taxon>Viridiplantae</taxon>
        <taxon>Streptophyta</taxon>
        <taxon>Embryophyta</taxon>
        <taxon>Tracheophyta</taxon>
        <taxon>Spermatophyta</taxon>
        <taxon>Magnoliopsida</taxon>
        <taxon>eudicotyledons</taxon>
        <taxon>Gunneridae</taxon>
        <taxon>Pentapetalae</taxon>
        <taxon>rosids</taxon>
        <taxon>fabids</taxon>
        <taxon>Malpighiales</taxon>
        <taxon>Salicaceae</taxon>
        <taxon>Saliceae</taxon>
        <taxon>Salix</taxon>
    </lineage>
</organism>